<dbReference type="InterPro" id="IPR011773">
    <property type="entry name" value="DNA-dir_RpoA"/>
</dbReference>
<feature type="domain" description="DNA-directed RNA polymerase RpoA/D/Rpb3-type" evidence="12">
    <location>
        <begin position="19"/>
        <end position="229"/>
    </location>
</feature>
<accession>A0A2M7VE94</accession>
<evidence type="ECO:0000256" key="11">
    <source>
        <dbReference type="SAM" id="MobiDB-lite"/>
    </source>
</evidence>
<feature type="compositionally biased region" description="Basic and acidic residues" evidence="11">
    <location>
        <begin position="236"/>
        <end position="246"/>
    </location>
</feature>
<dbReference type="EC" id="2.7.7.6" evidence="2"/>
<dbReference type="InterPro" id="IPR036643">
    <property type="entry name" value="RNApol_insert_sf"/>
</dbReference>
<dbReference type="InterPro" id="IPR036603">
    <property type="entry name" value="RBP11-like"/>
</dbReference>
<dbReference type="InterPro" id="IPR011263">
    <property type="entry name" value="DNA-dir_RNA_pol_RpoA/D/Rpb3"/>
</dbReference>
<comment type="catalytic activity">
    <reaction evidence="10">
        <text>RNA(n) + a ribonucleoside 5'-triphosphate = RNA(n+1) + diphosphate</text>
        <dbReference type="Rhea" id="RHEA:21248"/>
        <dbReference type="Rhea" id="RHEA-COMP:14527"/>
        <dbReference type="Rhea" id="RHEA-COMP:17342"/>
        <dbReference type="ChEBI" id="CHEBI:33019"/>
        <dbReference type="ChEBI" id="CHEBI:61557"/>
        <dbReference type="ChEBI" id="CHEBI:140395"/>
        <dbReference type="EC" id="2.7.7.6"/>
    </reaction>
</comment>
<comment type="similarity">
    <text evidence="1">Belongs to the RNA polymerase alpha chain family.</text>
</comment>
<dbReference type="GO" id="GO:0003899">
    <property type="term" value="F:DNA-directed RNA polymerase activity"/>
    <property type="evidence" value="ECO:0007669"/>
    <property type="project" value="UniProtKB-EC"/>
</dbReference>
<dbReference type="GO" id="GO:0000428">
    <property type="term" value="C:DNA-directed RNA polymerase complex"/>
    <property type="evidence" value="ECO:0007669"/>
    <property type="project" value="UniProtKB-KW"/>
</dbReference>
<dbReference type="AlphaFoldDB" id="A0A2M7VE94"/>
<sequence length="278" mass="30978">MFNITPPDKINFKKISDNKAEVIIEPCYPGFGVTIGNSLRRVLLSSLDGAAVVGFKIVGVDHEFNSIPFVKEDVVDIILNLKKVRVKIYADVDEEIKLNLVATGEKVVTAADISKNSDVEIVSGDQPIATLTDKNVKLDMEIIVKKGRGYVMVERRDKEKLEIGTIAIDALYSPVVNVAFKIENTRVGEMTNYEKLILEIQTDGSITPKSAIQSAVNILVNEFEYLLNLDDAISKKSVSKDSKQEEVNEQPDEEIAEKVEELADKKEKKRGRPKKNDK</sequence>
<evidence type="ECO:0000313" key="14">
    <source>
        <dbReference type="Proteomes" id="UP000230405"/>
    </source>
</evidence>
<dbReference type="EMBL" id="PFPO01000073">
    <property type="protein sequence ID" value="PIZ98638.1"/>
    <property type="molecule type" value="Genomic_DNA"/>
</dbReference>
<dbReference type="SUPFAM" id="SSF56553">
    <property type="entry name" value="Insert subdomain of RNA polymerase alpha subunit"/>
    <property type="match status" value="1"/>
</dbReference>
<dbReference type="SMART" id="SM00662">
    <property type="entry name" value="RPOLD"/>
    <property type="match status" value="1"/>
</dbReference>
<evidence type="ECO:0000256" key="9">
    <source>
        <dbReference type="ARBA" id="ARBA00033070"/>
    </source>
</evidence>
<reference evidence="14" key="1">
    <citation type="submission" date="2017-09" db="EMBL/GenBank/DDBJ databases">
        <title>Depth-based differentiation of microbial function through sediment-hosted aquifers and enrichment of novel symbionts in the deep terrestrial subsurface.</title>
        <authorList>
            <person name="Probst A.J."/>
            <person name="Ladd B."/>
            <person name="Jarett J.K."/>
            <person name="Geller-Mcgrath D.E."/>
            <person name="Sieber C.M.K."/>
            <person name="Emerson J.B."/>
            <person name="Anantharaman K."/>
            <person name="Thomas B.C."/>
            <person name="Malmstrom R."/>
            <person name="Stieglmeier M."/>
            <person name="Klingl A."/>
            <person name="Woyke T."/>
            <person name="Ryan C.M."/>
            <person name="Banfield J.F."/>
        </authorList>
    </citation>
    <scope>NUCLEOTIDE SEQUENCE [LARGE SCALE GENOMIC DNA]</scope>
</reference>
<evidence type="ECO:0000256" key="10">
    <source>
        <dbReference type="ARBA" id="ARBA00048552"/>
    </source>
</evidence>
<dbReference type="NCBIfam" id="NF003519">
    <property type="entry name" value="PRK05182.2-5"/>
    <property type="match status" value="1"/>
</dbReference>
<keyword evidence="5" id="KW-0808">Transferase</keyword>
<dbReference type="NCBIfam" id="TIGR02027">
    <property type="entry name" value="rpoA"/>
    <property type="match status" value="1"/>
</dbReference>
<dbReference type="GO" id="GO:0046983">
    <property type="term" value="F:protein dimerization activity"/>
    <property type="evidence" value="ECO:0007669"/>
    <property type="project" value="InterPro"/>
</dbReference>
<evidence type="ECO:0000259" key="12">
    <source>
        <dbReference type="SMART" id="SM00662"/>
    </source>
</evidence>
<dbReference type="Pfam" id="PF01193">
    <property type="entry name" value="RNA_pol_L"/>
    <property type="match status" value="1"/>
</dbReference>
<evidence type="ECO:0000256" key="3">
    <source>
        <dbReference type="ARBA" id="ARBA00015972"/>
    </source>
</evidence>
<dbReference type="GO" id="GO:0006351">
    <property type="term" value="P:DNA-templated transcription"/>
    <property type="evidence" value="ECO:0007669"/>
    <property type="project" value="InterPro"/>
</dbReference>
<evidence type="ECO:0000256" key="1">
    <source>
        <dbReference type="ARBA" id="ARBA00007123"/>
    </source>
</evidence>
<feature type="compositionally biased region" description="Basic residues" evidence="11">
    <location>
        <begin position="267"/>
        <end position="278"/>
    </location>
</feature>
<dbReference type="GO" id="GO:0003677">
    <property type="term" value="F:DNA binding"/>
    <property type="evidence" value="ECO:0007669"/>
    <property type="project" value="InterPro"/>
</dbReference>
<dbReference type="InterPro" id="IPR011262">
    <property type="entry name" value="DNA-dir_RNA_pol_insert"/>
</dbReference>
<evidence type="ECO:0000256" key="2">
    <source>
        <dbReference type="ARBA" id="ARBA00012418"/>
    </source>
</evidence>
<keyword evidence="7" id="KW-0804">Transcription</keyword>
<dbReference type="Gene3D" id="2.170.120.12">
    <property type="entry name" value="DNA-directed RNA polymerase, insert domain"/>
    <property type="match status" value="1"/>
</dbReference>
<dbReference type="CDD" id="cd06928">
    <property type="entry name" value="RNAP_alpha_NTD"/>
    <property type="match status" value="1"/>
</dbReference>
<evidence type="ECO:0000256" key="6">
    <source>
        <dbReference type="ARBA" id="ARBA00022695"/>
    </source>
</evidence>
<evidence type="ECO:0000256" key="5">
    <source>
        <dbReference type="ARBA" id="ARBA00022679"/>
    </source>
</evidence>
<dbReference type="Pfam" id="PF01000">
    <property type="entry name" value="RNA_pol_A_bac"/>
    <property type="match status" value="1"/>
</dbReference>
<evidence type="ECO:0000313" key="13">
    <source>
        <dbReference type="EMBL" id="PIZ98638.1"/>
    </source>
</evidence>
<name>A0A2M7VE94_9BACT</name>
<keyword evidence="4 13" id="KW-0240">DNA-directed RNA polymerase</keyword>
<evidence type="ECO:0000256" key="7">
    <source>
        <dbReference type="ARBA" id="ARBA00023163"/>
    </source>
</evidence>
<dbReference type="Proteomes" id="UP000230405">
    <property type="component" value="Unassembled WGS sequence"/>
</dbReference>
<protein>
    <recommendedName>
        <fullName evidence="3">DNA-directed RNA polymerase subunit alpha</fullName>
        <ecNumber evidence="2">2.7.7.6</ecNumber>
    </recommendedName>
    <alternativeName>
        <fullName evidence="9">RNA polymerase subunit alpha</fullName>
    </alternativeName>
    <alternativeName>
        <fullName evidence="8">Transcriptase subunit alpha</fullName>
    </alternativeName>
</protein>
<dbReference type="Gene3D" id="3.30.1360.10">
    <property type="entry name" value="RNA polymerase, RBP11-like subunit"/>
    <property type="match status" value="1"/>
</dbReference>
<feature type="compositionally biased region" description="Basic and acidic residues" evidence="11">
    <location>
        <begin position="256"/>
        <end position="266"/>
    </location>
</feature>
<keyword evidence="6" id="KW-0548">Nucleotidyltransferase</keyword>
<proteinExistence type="inferred from homology"/>
<feature type="region of interest" description="Disordered" evidence="11">
    <location>
        <begin position="236"/>
        <end position="278"/>
    </location>
</feature>
<comment type="caution">
    <text evidence="13">The sequence shown here is derived from an EMBL/GenBank/DDBJ whole genome shotgun (WGS) entry which is preliminary data.</text>
</comment>
<dbReference type="FunFam" id="2.170.120.12:FF:000001">
    <property type="entry name" value="DNA-directed RNA polymerase subunit alpha"/>
    <property type="match status" value="1"/>
</dbReference>
<evidence type="ECO:0000256" key="4">
    <source>
        <dbReference type="ARBA" id="ARBA00022478"/>
    </source>
</evidence>
<gene>
    <name evidence="13" type="ORF">COX77_03875</name>
</gene>
<dbReference type="SUPFAM" id="SSF55257">
    <property type="entry name" value="RBP11-like subunits of RNA polymerase"/>
    <property type="match status" value="1"/>
</dbReference>
<dbReference type="GO" id="GO:0005737">
    <property type="term" value="C:cytoplasm"/>
    <property type="evidence" value="ECO:0007669"/>
    <property type="project" value="UniProtKB-ARBA"/>
</dbReference>
<evidence type="ECO:0000256" key="8">
    <source>
        <dbReference type="ARBA" id="ARBA00032524"/>
    </source>
</evidence>
<organism evidence="13 14">
    <name type="scientific">Candidatus Komeilibacteria bacterium CG_4_10_14_0_2_um_filter_37_10</name>
    <dbReference type="NCBI Taxonomy" id="1974470"/>
    <lineage>
        <taxon>Bacteria</taxon>
        <taxon>Candidatus Komeiliibacteriota</taxon>
    </lineage>
</organism>